<feature type="compositionally biased region" description="Polar residues" evidence="1">
    <location>
        <begin position="46"/>
        <end position="55"/>
    </location>
</feature>
<gene>
    <name evidence="2" type="ORF">DM01DRAFT_1334229</name>
</gene>
<dbReference type="AlphaFoldDB" id="A0A1X2GPP2"/>
<sequence>MAAAAILDQTGETEAANARRAQARTHSRSSSSQCPDHKDRQRVHSKSTLGGVTKSYTLKHGLKNLIRHPDSAGSSLDESTKTKLIEAVEKVVDFNTDMTIKAHLFARYFLTTELHQPQPSLPAAIFTQIFFT</sequence>
<evidence type="ECO:0000313" key="3">
    <source>
        <dbReference type="Proteomes" id="UP000242146"/>
    </source>
</evidence>
<evidence type="ECO:0000313" key="2">
    <source>
        <dbReference type="EMBL" id="ORX57631.1"/>
    </source>
</evidence>
<comment type="caution">
    <text evidence="2">The sequence shown here is derived from an EMBL/GenBank/DDBJ whole genome shotgun (WGS) entry which is preliminary data.</text>
</comment>
<accession>A0A1X2GPP2</accession>
<keyword evidence="3" id="KW-1185">Reference proteome</keyword>
<organism evidence="2 3">
    <name type="scientific">Hesseltinella vesiculosa</name>
    <dbReference type="NCBI Taxonomy" id="101127"/>
    <lineage>
        <taxon>Eukaryota</taxon>
        <taxon>Fungi</taxon>
        <taxon>Fungi incertae sedis</taxon>
        <taxon>Mucoromycota</taxon>
        <taxon>Mucoromycotina</taxon>
        <taxon>Mucoromycetes</taxon>
        <taxon>Mucorales</taxon>
        <taxon>Cunninghamellaceae</taxon>
        <taxon>Hesseltinella</taxon>
    </lineage>
</organism>
<reference evidence="2 3" key="1">
    <citation type="submission" date="2016-07" db="EMBL/GenBank/DDBJ databases">
        <title>Pervasive Adenine N6-methylation of Active Genes in Fungi.</title>
        <authorList>
            <consortium name="DOE Joint Genome Institute"/>
            <person name="Mondo S.J."/>
            <person name="Dannebaum R.O."/>
            <person name="Kuo R.C."/>
            <person name="Labutti K."/>
            <person name="Haridas S."/>
            <person name="Kuo A."/>
            <person name="Salamov A."/>
            <person name="Ahrendt S.R."/>
            <person name="Lipzen A."/>
            <person name="Sullivan W."/>
            <person name="Andreopoulos W.B."/>
            <person name="Clum A."/>
            <person name="Lindquist E."/>
            <person name="Daum C."/>
            <person name="Ramamoorthy G.K."/>
            <person name="Gryganskyi A."/>
            <person name="Culley D."/>
            <person name="Magnuson J.K."/>
            <person name="James T.Y."/>
            <person name="O'Malley M.A."/>
            <person name="Stajich J.E."/>
            <person name="Spatafora J.W."/>
            <person name="Visel A."/>
            <person name="Grigoriev I.V."/>
        </authorList>
    </citation>
    <scope>NUCLEOTIDE SEQUENCE [LARGE SCALE GENOMIC DNA]</scope>
    <source>
        <strain evidence="2 3">NRRL 3301</strain>
    </source>
</reference>
<dbReference type="Proteomes" id="UP000242146">
    <property type="component" value="Unassembled WGS sequence"/>
</dbReference>
<proteinExistence type="predicted"/>
<name>A0A1X2GPP2_9FUNG</name>
<evidence type="ECO:0000256" key="1">
    <source>
        <dbReference type="SAM" id="MobiDB-lite"/>
    </source>
</evidence>
<protein>
    <submittedName>
        <fullName evidence="2">Uncharacterized protein</fullName>
    </submittedName>
</protein>
<feature type="region of interest" description="Disordered" evidence="1">
    <location>
        <begin position="1"/>
        <end position="55"/>
    </location>
</feature>
<dbReference type="STRING" id="101127.A0A1X2GPP2"/>
<dbReference type="EMBL" id="MCGT01000008">
    <property type="protein sequence ID" value="ORX57631.1"/>
    <property type="molecule type" value="Genomic_DNA"/>
</dbReference>